<keyword evidence="2" id="KW-0808">Transferase</keyword>
<evidence type="ECO:0000313" key="3">
    <source>
        <dbReference type="Proteomes" id="UP000261080"/>
    </source>
</evidence>
<dbReference type="OrthoDB" id="9802340at2"/>
<protein>
    <submittedName>
        <fullName evidence="2">GNAT family N-acetyltransferase</fullName>
    </submittedName>
</protein>
<dbReference type="Pfam" id="PF00583">
    <property type="entry name" value="Acetyltransf_1"/>
    <property type="match status" value="1"/>
</dbReference>
<dbReference type="EMBL" id="QVLX01000004">
    <property type="protein sequence ID" value="RGE87160.1"/>
    <property type="molecule type" value="Genomic_DNA"/>
</dbReference>
<organism evidence="2 3">
    <name type="scientific">Sellimonas intestinalis</name>
    <dbReference type="NCBI Taxonomy" id="1653434"/>
    <lineage>
        <taxon>Bacteria</taxon>
        <taxon>Bacillati</taxon>
        <taxon>Bacillota</taxon>
        <taxon>Clostridia</taxon>
        <taxon>Lachnospirales</taxon>
        <taxon>Lachnospiraceae</taxon>
        <taxon>Sellimonas</taxon>
    </lineage>
</organism>
<dbReference type="GO" id="GO:0016747">
    <property type="term" value="F:acyltransferase activity, transferring groups other than amino-acyl groups"/>
    <property type="evidence" value="ECO:0007669"/>
    <property type="project" value="InterPro"/>
</dbReference>
<dbReference type="Gene3D" id="3.40.630.30">
    <property type="match status" value="1"/>
</dbReference>
<dbReference type="Proteomes" id="UP000261080">
    <property type="component" value="Unassembled WGS sequence"/>
</dbReference>
<dbReference type="SUPFAM" id="SSF55729">
    <property type="entry name" value="Acyl-CoA N-acyltransferases (Nat)"/>
    <property type="match status" value="1"/>
</dbReference>
<dbReference type="InterPro" id="IPR000182">
    <property type="entry name" value="GNAT_dom"/>
</dbReference>
<dbReference type="InterPro" id="IPR052742">
    <property type="entry name" value="Mito_N-acetyltransferase"/>
</dbReference>
<feature type="domain" description="N-acetyltransferase" evidence="1">
    <location>
        <begin position="3"/>
        <end position="160"/>
    </location>
</feature>
<dbReference type="RefSeq" id="WP_048621572.1">
    <property type="nucleotide sequence ID" value="NZ_BAABYU010000001.1"/>
</dbReference>
<dbReference type="AlphaFoldDB" id="A0A3E3K1Y1"/>
<accession>A0A3E3K1Y1</accession>
<dbReference type="PANTHER" id="PTHR43138:SF1">
    <property type="entry name" value="N-ACETYLTRANSFERASE ACA1"/>
    <property type="match status" value="1"/>
</dbReference>
<keyword evidence="3" id="KW-1185">Reference proteome</keyword>
<evidence type="ECO:0000259" key="1">
    <source>
        <dbReference type="PROSITE" id="PS51186"/>
    </source>
</evidence>
<reference evidence="2 3" key="1">
    <citation type="submission" date="2018-08" db="EMBL/GenBank/DDBJ databases">
        <title>A genome reference for cultivated species of the human gut microbiota.</title>
        <authorList>
            <person name="Zou Y."/>
            <person name="Xue W."/>
            <person name="Luo G."/>
        </authorList>
    </citation>
    <scope>NUCLEOTIDE SEQUENCE [LARGE SCALE GENOMIC DNA]</scope>
    <source>
        <strain evidence="2 3">AF37-2AT</strain>
    </source>
</reference>
<evidence type="ECO:0000313" key="2">
    <source>
        <dbReference type="EMBL" id="RGE87160.1"/>
    </source>
</evidence>
<dbReference type="PANTHER" id="PTHR43138">
    <property type="entry name" value="ACETYLTRANSFERASE, GNAT FAMILY"/>
    <property type="match status" value="1"/>
</dbReference>
<gene>
    <name evidence="2" type="ORF">DW016_09555</name>
</gene>
<sequence>MNIEVRTYRHEDVPAMTAIWNQVVEDGIAFPQETLLDDVSGPAFFAEQTDCAVAVDTGTDEVCGLYILHPNNIGRCGHLANASYAVSRDKQGFHIGEKLVLHSLQLAREYGFRVMQFNAVVASNIHARHLYERCGFVSLGVIPEGFRMKDGHFEDICPYYRVL</sequence>
<dbReference type="InterPro" id="IPR016181">
    <property type="entry name" value="Acyl_CoA_acyltransferase"/>
</dbReference>
<comment type="caution">
    <text evidence="2">The sequence shown here is derived from an EMBL/GenBank/DDBJ whole genome shotgun (WGS) entry which is preliminary data.</text>
</comment>
<name>A0A3E3K1Y1_9FIRM</name>
<proteinExistence type="predicted"/>
<dbReference type="PROSITE" id="PS51186">
    <property type="entry name" value="GNAT"/>
    <property type="match status" value="1"/>
</dbReference>